<keyword evidence="4" id="KW-0967">Endosome</keyword>
<feature type="coiled-coil region" evidence="7">
    <location>
        <begin position="18"/>
        <end position="45"/>
    </location>
</feature>
<evidence type="ECO:0000256" key="4">
    <source>
        <dbReference type="ARBA" id="ARBA00022753"/>
    </source>
</evidence>
<evidence type="ECO:0000256" key="7">
    <source>
        <dbReference type="SAM" id="Coils"/>
    </source>
</evidence>
<gene>
    <name evidence="9" type="ORF">Fcan01_04471</name>
</gene>
<keyword evidence="3" id="KW-0813">Transport</keyword>
<feature type="region of interest" description="Disordered" evidence="8">
    <location>
        <begin position="168"/>
        <end position="218"/>
    </location>
</feature>
<dbReference type="PANTHER" id="PTHR22761:SF5">
    <property type="entry name" value="CHARGED MULTIVESICULAR BODY PROTEIN 6"/>
    <property type="match status" value="1"/>
</dbReference>
<dbReference type="AlphaFoldDB" id="A0A226EQ35"/>
<dbReference type="GO" id="GO:0006900">
    <property type="term" value="P:vesicle budding from membrane"/>
    <property type="evidence" value="ECO:0007669"/>
    <property type="project" value="TreeGrafter"/>
</dbReference>
<name>A0A226EQ35_FOLCA</name>
<evidence type="ECO:0000313" key="10">
    <source>
        <dbReference type="Proteomes" id="UP000198287"/>
    </source>
</evidence>
<evidence type="ECO:0000256" key="6">
    <source>
        <dbReference type="ARBA" id="ARBA00023136"/>
    </source>
</evidence>
<dbReference type="Gene3D" id="6.10.140.1230">
    <property type="match status" value="1"/>
</dbReference>
<proteinExistence type="inferred from homology"/>
<comment type="caution">
    <text evidence="9">The sequence shown here is derived from an EMBL/GenBank/DDBJ whole genome shotgun (WGS) entry which is preliminary data.</text>
</comment>
<keyword evidence="10" id="KW-1185">Reference proteome</keyword>
<accession>A0A226EQ35</accession>
<comment type="similarity">
    <text evidence="2">Belongs to the SNF7 family.</text>
</comment>
<dbReference type="PANTHER" id="PTHR22761">
    <property type="entry name" value="CHARGED MULTIVESICULAR BODY PROTEIN"/>
    <property type="match status" value="1"/>
</dbReference>
<dbReference type="Pfam" id="PF03357">
    <property type="entry name" value="Snf7"/>
    <property type="match status" value="1"/>
</dbReference>
<evidence type="ECO:0000256" key="1">
    <source>
        <dbReference type="ARBA" id="ARBA00004608"/>
    </source>
</evidence>
<dbReference type="OrthoDB" id="441172at2759"/>
<dbReference type="GO" id="GO:0000815">
    <property type="term" value="C:ESCRT III complex"/>
    <property type="evidence" value="ECO:0007669"/>
    <property type="project" value="TreeGrafter"/>
</dbReference>
<evidence type="ECO:0000256" key="2">
    <source>
        <dbReference type="ARBA" id="ARBA00006190"/>
    </source>
</evidence>
<evidence type="ECO:0000256" key="5">
    <source>
        <dbReference type="ARBA" id="ARBA00022927"/>
    </source>
</evidence>
<dbReference type="OMA" id="RAKQPAM"/>
<sequence>MGGLFSKKKSSESRVTEQDKAVLELKKQRDQLKQYQKNILTNLEKERELARKLLLEGKKDRAKLLLKKKRFQESILEKSEKQLDNIDEMCHSLEFAQIEIKVLDGLKSGNEALKKVHDMMSIDDIEKILEETREGVDKQNEIDALLSGSLSPEDLEEVETELEKIMEEENIQMPKDVPLSPAESEALSLPEVPETPLPEIQEKERPIKDGKKVLVPAS</sequence>
<dbReference type="Proteomes" id="UP000198287">
    <property type="component" value="Unassembled WGS sequence"/>
</dbReference>
<organism evidence="9 10">
    <name type="scientific">Folsomia candida</name>
    <name type="common">Springtail</name>
    <dbReference type="NCBI Taxonomy" id="158441"/>
    <lineage>
        <taxon>Eukaryota</taxon>
        <taxon>Metazoa</taxon>
        <taxon>Ecdysozoa</taxon>
        <taxon>Arthropoda</taxon>
        <taxon>Hexapoda</taxon>
        <taxon>Collembola</taxon>
        <taxon>Entomobryomorpha</taxon>
        <taxon>Isotomoidea</taxon>
        <taxon>Isotomidae</taxon>
        <taxon>Proisotominae</taxon>
        <taxon>Folsomia</taxon>
    </lineage>
</organism>
<comment type="subcellular location">
    <subcellularLocation>
        <location evidence="1">Endosome membrane</location>
    </subcellularLocation>
</comment>
<keyword evidence="7" id="KW-0175">Coiled coil</keyword>
<dbReference type="InterPro" id="IPR005024">
    <property type="entry name" value="Snf7_fam"/>
</dbReference>
<protein>
    <submittedName>
        <fullName evidence="9">Charged multivesicular body protein 6</fullName>
    </submittedName>
</protein>
<keyword evidence="6" id="KW-0472">Membrane</keyword>
<reference evidence="9 10" key="1">
    <citation type="submission" date="2015-12" db="EMBL/GenBank/DDBJ databases">
        <title>The genome of Folsomia candida.</title>
        <authorList>
            <person name="Faddeeva A."/>
            <person name="Derks M.F."/>
            <person name="Anvar Y."/>
            <person name="Smit S."/>
            <person name="Van Straalen N."/>
            <person name="Roelofs D."/>
        </authorList>
    </citation>
    <scope>NUCLEOTIDE SEQUENCE [LARGE SCALE GENOMIC DNA]</scope>
    <source>
        <strain evidence="9 10">VU population</strain>
        <tissue evidence="9">Whole body</tissue>
    </source>
</reference>
<dbReference type="EMBL" id="LNIX01000002">
    <property type="protein sequence ID" value="OXA59735.1"/>
    <property type="molecule type" value="Genomic_DNA"/>
</dbReference>
<dbReference type="GO" id="GO:0015031">
    <property type="term" value="P:protein transport"/>
    <property type="evidence" value="ECO:0007669"/>
    <property type="project" value="UniProtKB-KW"/>
</dbReference>
<evidence type="ECO:0000256" key="8">
    <source>
        <dbReference type="SAM" id="MobiDB-lite"/>
    </source>
</evidence>
<dbReference type="STRING" id="158441.A0A226EQ35"/>
<feature type="compositionally biased region" description="Basic and acidic residues" evidence="8">
    <location>
        <begin position="200"/>
        <end position="212"/>
    </location>
</feature>
<dbReference type="GO" id="GO:0032511">
    <property type="term" value="P:late endosome to vacuole transport via multivesicular body sorting pathway"/>
    <property type="evidence" value="ECO:0007669"/>
    <property type="project" value="TreeGrafter"/>
</dbReference>
<evidence type="ECO:0000256" key="3">
    <source>
        <dbReference type="ARBA" id="ARBA00022448"/>
    </source>
</evidence>
<dbReference type="GO" id="GO:0005771">
    <property type="term" value="C:multivesicular body"/>
    <property type="evidence" value="ECO:0007669"/>
    <property type="project" value="TreeGrafter"/>
</dbReference>
<keyword evidence="5" id="KW-0653">Protein transport</keyword>
<evidence type="ECO:0000313" key="9">
    <source>
        <dbReference type="EMBL" id="OXA59735.1"/>
    </source>
</evidence>